<dbReference type="AlphaFoldDB" id="A0A1H7W1P9"/>
<keyword evidence="7 10" id="KW-0274">FAD</keyword>
<keyword evidence="3 10" id="KW-0489">Methyltransferase</keyword>
<accession>A0A1H7W1P9</accession>
<sequence length="441" mass="49116">MSKDSPILIVGAGLAGCEAAWQLLNLGHSVVLYEMKPVKFSPAHRSNALAELVCSNSLRSNLTDNAAGLLKEEMRRMNSLIMKAADETSVPAGKALAVDRHAFSRFVEDSLKAFPRLTLIRREILDIPSDGIVIIATGPLTSDGLSQNIARITDSSYLYFYDAISPIIEGDSIDYEKVFRASRYDAQDPGDYLNCPMDKEEYEEFWKTLIEGKTVPLREFEDPKYFEGCLPIEVIASRGISTLLFGPMKPVGILNPKTGKTPYAVIQLRQENREATLFNIVGFQTKLTWPEQARIFRTIPGLEKAEFSRYGSIHRNTFINAPALLKNTLQLKKDEHIFFAGQISGVEGYIESTAMGLIAGLSASALYTGKPFLPPPPVTAMGALLNHITSTESRHFQPMNINWGLFPPLPQKVKKRERGACHALRALESLERWKSENFMES</sequence>
<proteinExistence type="inferred from homology"/>
<dbReference type="InterPro" id="IPR004417">
    <property type="entry name" value="TrmFO"/>
</dbReference>
<dbReference type="InterPro" id="IPR036188">
    <property type="entry name" value="FAD/NAD-bd_sf"/>
</dbReference>
<evidence type="ECO:0000259" key="11">
    <source>
        <dbReference type="Pfam" id="PF01134"/>
    </source>
</evidence>
<dbReference type="GO" id="GO:0002098">
    <property type="term" value="P:tRNA wobble uridine modification"/>
    <property type="evidence" value="ECO:0007669"/>
    <property type="project" value="TreeGrafter"/>
</dbReference>
<evidence type="ECO:0000256" key="10">
    <source>
        <dbReference type="HAMAP-Rule" id="MF_01037"/>
    </source>
</evidence>
<evidence type="ECO:0000256" key="4">
    <source>
        <dbReference type="ARBA" id="ARBA00022630"/>
    </source>
</evidence>
<name>A0A1H7W1P9_9BACT</name>
<dbReference type="RefSeq" id="WP_093882645.1">
    <property type="nucleotide sequence ID" value="NZ_FOBS01000005.1"/>
</dbReference>
<gene>
    <name evidence="10" type="primary">trmFO</name>
    <name evidence="12" type="ORF">SAMN04489760_105118</name>
</gene>
<evidence type="ECO:0000256" key="8">
    <source>
        <dbReference type="ARBA" id="ARBA00022857"/>
    </source>
</evidence>
<comment type="cofactor">
    <cofactor evidence="1 10">
        <name>FAD</name>
        <dbReference type="ChEBI" id="CHEBI:57692"/>
    </cofactor>
</comment>
<dbReference type="SUPFAM" id="SSF51905">
    <property type="entry name" value="FAD/NAD(P)-binding domain"/>
    <property type="match status" value="1"/>
</dbReference>
<keyword evidence="8 10" id="KW-0521">NADP</keyword>
<dbReference type="NCBIfam" id="TIGR00137">
    <property type="entry name" value="gid_trmFO"/>
    <property type="match status" value="1"/>
</dbReference>
<dbReference type="GO" id="GO:0047151">
    <property type="term" value="F:tRNA (uracil(54)-C5)-methyltransferase activity, 5,10-methylenetetrahydrofolate-dependent"/>
    <property type="evidence" value="ECO:0007669"/>
    <property type="project" value="UniProtKB-UniRule"/>
</dbReference>
<keyword evidence="2 10" id="KW-0963">Cytoplasm</keyword>
<comment type="similarity">
    <text evidence="10">Belongs to the MnmG family. TrmFO subfamily.</text>
</comment>
<keyword evidence="6 10" id="KW-0819">tRNA processing</keyword>
<evidence type="ECO:0000256" key="1">
    <source>
        <dbReference type="ARBA" id="ARBA00001974"/>
    </source>
</evidence>
<comment type="function">
    <text evidence="10">Catalyzes the folate-dependent formation of 5-methyl-uridine at position 54 (M-5-U54) in all tRNAs.</text>
</comment>
<dbReference type="EC" id="2.1.1.74" evidence="10"/>
<dbReference type="Pfam" id="PF01134">
    <property type="entry name" value="GIDA"/>
    <property type="match status" value="1"/>
</dbReference>
<keyword evidence="4 10" id="KW-0285">Flavoprotein</keyword>
<evidence type="ECO:0000313" key="13">
    <source>
        <dbReference type="Proteomes" id="UP000198744"/>
    </source>
</evidence>
<dbReference type="NCBIfam" id="NF003739">
    <property type="entry name" value="PRK05335.1"/>
    <property type="match status" value="1"/>
</dbReference>
<dbReference type="PANTHER" id="PTHR11806:SF2">
    <property type="entry name" value="METHYLENETETRAHYDROFOLATE--TRNA-(URACIL-5-)-METHYLTRANSFERASE TRMFO"/>
    <property type="match status" value="1"/>
</dbReference>
<comment type="catalytic activity">
    <reaction evidence="10">
        <text>uridine(54) in tRNA + (6R)-5,10-methylene-5,6,7,8-tetrahydrofolate + NADPH + H(+) = 5-methyluridine(54) in tRNA + (6S)-5,6,7,8-tetrahydrofolate + NADP(+)</text>
        <dbReference type="Rhea" id="RHEA:62372"/>
        <dbReference type="Rhea" id="RHEA-COMP:10167"/>
        <dbReference type="Rhea" id="RHEA-COMP:10193"/>
        <dbReference type="ChEBI" id="CHEBI:15378"/>
        <dbReference type="ChEBI" id="CHEBI:15636"/>
        <dbReference type="ChEBI" id="CHEBI:57453"/>
        <dbReference type="ChEBI" id="CHEBI:57783"/>
        <dbReference type="ChEBI" id="CHEBI:58349"/>
        <dbReference type="ChEBI" id="CHEBI:65315"/>
        <dbReference type="ChEBI" id="CHEBI:74447"/>
        <dbReference type="EC" id="2.1.1.74"/>
    </reaction>
</comment>
<dbReference type="InterPro" id="IPR040131">
    <property type="entry name" value="MnmG_N"/>
</dbReference>
<evidence type="ECO:0000256" key="6">
    <source>
        <dbReference type="ARBA" id="ARBA00022694"/>
    </source>
</evidence>
<evidence type="ECO:0000256" key="5">
    <source>
        <dbReference type="ARBA" id="ARBA00022679"/>
    </source>
</evidence>
<keyword evidence="5 10" id="KW-0808">Transferase</keyword>
<keyword evidence="13" id="KW-1185">Reference proteome</keyword>
<reference evidence="12 13" key="1">
    <citation type="submission" date="2016-10" db="EMBL/GenBank/DDBJ databases">
        <authorList>
            <person name="de Groot N.N."/>
        </authorList>
    </citation>
    <scope>NUCLEOTIDE SEQUENCE [LARGE SCALE GENOMIC DNA]</scope>
    <source>
        <strain evidence="12 13">DSM 8423</strain>
    </source>
</reference>
<dbReference type="STRING" id="43775.SAMN04489760_105118"/>
<dbReference type="GO" id="GO:0030488">
    <property type="term" value="P:tRNA methylation"/>
    <property type="evidence" value="ECO:0007669"/>
    <property type="project" value="TreeGrafter"/>
</dbReference>
<dbReference type="GO" id="GO:0050660">
    <property type="term" value="F:flavin adenine dinucleotide binding"/>
    <property type="evidence" value="ECO:0007669"/>
    <property type="project" value="UniProtKB-UniRule"/>
</dbReference>
<dbReference type="GO" id="GO:0005829">
    <property type="term" value="C:cytosol"/>
    <property type="evidence" value="ECO:0007669"/>
    <property type="project" value="TreeGrafter"/>
</dbReference>
<organism evidence="12 13">
    <name type="scientific">Syntrophus gentianae</name>
    <dbReference type="NCBI Taxonomy" id="43775"/>
    <lineage>
        <taxon>Bacteria</taxon>
        <taxon>Pseudomonadati</taxon>
        <taxon>Thermodesulfobacteriota</taxon>
        <taxon>Syntrophia</taxon>
        <taxon>Syntrophales</taxon>
        <taxon>Syntrophaceae</taxon>
        <taxon>Syntrophus</taxon>
    </lineage>
</organism>
<dbReference type="PROSITE" id="PS51257">
    <property type="entry name" value="PROKAR_LIPOPROTEIN"/>
    <property type="match status" value="1"/>
</dbReference>
<evidence type="ECO:0000256" key="2">
    <source>
        <dbReference type="ARBA" id="ARBA00022490"/>
    </source>
</evidence>
<dbReference type="Gene3D" id="3.50.50.60">
    <property type="entry name" value="FAD/NAD(P)-binding domain"/>
    <property type="match status" value="2"/>
</dbReference>
<feature type="domain" description="MnmG N-terminal" evidence="11">
    <location>
        <begin position="7"/>
        <end position="370"/>
    </location>
</feature>
<dbReference type="InterPro" id="IPR002218">
    <property type="entry name" value="MnmG-rel"/>
</dbReference>
<feature type="binding site" evidence="10">
    <location>
        <begin position="11"/>
        <end position="16"/>
    </location>
    <ligand>
        <name>FAD</name>
        <dbReference type="ChEBI" id="CHEBI:57692"/>
    </ligand>
</feature>
<evidence type="ECO:0000256" key="3">
    <source>
        <dbReference type="ARBA" id="ARBA00022603"/>
    </source>
</evidence>
<evidence type="ECO:0000256" key="7">
    <source>
        <dbReference type="ARBA" id="ARBA00022827"/>
    </source>
</evidence>
<keyword evidence="9 10" id="KW-0520">NAD</keyword>
<comment type="subcellular location">
    <subcellularLocation>
        <location evidence="10">Cytoplasm</location>
    </subcellularLocation>
</comment>
<dbReference type="OrthoDB" id="9803114at2"/>
<evidence type="ECO:0000256" key="9">
    <source>
        <dbReference type="ARBA" id="ARBA00023027"/>
    </source>
</evidence>
<evidence type="ECO:0000313" key="12">
    <source>
        <dbReference type="EMBL" id="SEM15436.1"/>
    </source>
</evidence>
<dbReference type="Proteomes" id="UP000198744">
    <property type="component" value="Unassembled WGS sequence"/>
</dbReference>
<protein>
    <recommendedName>
        <fullName evidence="10">Methylenetetrahydrofolate--tRNA-(uracil-5-)-methyltransferase TrmFO</fullName>
        <ecNumber evidence="10">2.1.1.74</ecNumber>
    </recommendedName>
    <alternativeName>
        <fullName evidence="10">Folate-dependent tRNA (uracil-5-)-methyltransferase</fullName>
    </alternativeName>
    <alternativeName>
        <fullName evidence="10">Folate-dependent tRNA(M-5-U54)-methyltransferase</fullName>
    </alternativeName>
</protein>
<comment type="catalytic activity">
    <reaction evidence="10">
        <text>uridine(54) in tRNA + (6R)-5,10-methylene-5,6,7,8-tetrahydrofolate + NADH + H(+) = 5-methyluridine(54) in tRNA + (6S)-5,6,7,8-tetrahydrofolate + NAD(+)</text>
        <dbReference type="Rhea" id="RHEA:16873"/>
        <dbReference type="Rhea" id="RHEA-COMP:10167"/>
        <dbReference type="Rhea" id="RHEA-COMP:10193"/>
        <dbReference type="ChEBI" id="CHEBI:15378"/>
        <dbReference type="ChEBI" id="CHEBI:15636"/>
        <dbReference type="ChEBI" id="CHEBI:57453"/>
        <dbReference type="ChEBI" id="CHEBI:57540"/>
        <dbReference type="ChEBI" id="CHEBI:57945"/>
        <dbReference type="ChEBI" id="CHEBI:65315"/>
        <dbReference type="ChEBI" id="CHEBI:74447"/>
        <dbReference type="EC" id="2.1.1.74"/>
    </reaction>
</comment>
<dbReference type="EMBL" id="FOBS01000005">
    <property type="protein sequence ID" value="SEM15436.1"/>
    <property type="molecule type" value="Genomic_DNA"/>
</dbReference>
<dbReference type="PANTHER" id="PTHR11806">
    <property type="entry name" value="GLUCOSE INHIBITED DIVISION PROTEIN A"/>
    <property type="match status" value="1"/>
</dbReference>
<dbReference type="HAMAP" id="MF_01037">
    <property type="entry name" value="TrmFO"/>
    <property type="match status" value="1"/>
</dbReference>